<sequence length="232" mass="26040">MQGHGIIYHCYTYQPEPLPESIEVVTSLPKNLVKLVKGLAVAGVLILTASYLPSAWFALTKGTGEAISRVLVKDVTEPGKPFTVIDKTFQPRFDAKITKEARIKIPTLGVDTAIGEATADNFEQALKKGTWRVSDFGTPADRSTPTILAAHRYGYLVWSNSFRKKNSFYNLPKLKIGDTVEVYWKQRRYIYEVYAQSEGGEINDYSGDLILYTCEALNSSVRIFKYARLLEV</sequence>
<accession>A0A1F7X507</accession>
<dbReference type="Proteomes" id="UP000176778">
    <property type="component" value="Unassembled WGS sequence"/>
</dbReference>
<feature type="transmembrane region" description="Helical" evidence="2">
    <location>
        <begin position="38"/>
        <end position="59"/>
    </location>
</feature>
<keyword evidence="2" id="KW-0812">Transmembrane</keyword>
<keyword evidence="2" id="KW-0472">Membrane</keyword>
<protein>
    <recommendedName>
        <fullName evidence="5">Sortase</fullName>
    </recommendedName>
</protein>
<dbReference type="AlphaFoldDB" id="A0A1F7X507"/>
<proteinExistence type="predicted"/>
<evidence type="ECO:0000256" key="1">
    <source>
        <dbReference type="ARBA" id="ARBA00022801"/>
    </source>
</evidence>
<dbReference type="Gene3D" id="2.40.260.10">
    <property type="entry name" value="Sortase"/>
    <property type="match status" value="1"/>
</dbReference>
<keyword evidence="1" id="KW-0378">Hydrolase</keyword>
<evidence type="ECO:0000313" key="3">
    <source>
        <dbReference type="EMBL" id="OGM10061.1"/>
    </source>
</evidence>
<reference evidence="3 4" key="1">
    <citation type="journal article" date="2016" name="Nat. Commun.">
        <title>Thousands of microbial genomes shed light on interconnected biogeochemical processes in an aquifer system.</title>
        <authorList>
            <person name="Anantharaman K."/>
            <person name="Brown C.T."/>
            <person name="Hug L.A."/>
            <person name="Sharon I."/>
            <person name="Castelle C.J."/>
            <person name="Probst A.J."/>
            <person name="Thomas B.C."/>
            <person name="Singh A."/>
            <person name="Wilkins M.J."/>
            <person name="Karaoz U."/>
            <person name="Brodie E.L."/>
            <person name="Williams K.H."/>
            <person name="Hubbard S.S."/>
            <person name="Banfield J.F."/>
        </authorList>
    </citation>
    <scope>NUCLEOTIDE SEQUENCE [LARGE SCALE GENOMIC DNA]</scope>
</reference>
<dbReference type="SUPFAM" id="SSF63817">
    <property type="entry name" value="Sortase"/>
    <property type="match status" value="1"/>
</dbReference>
<dbReference type="Pfam" id="PF04203">
    <property type="entry name" value="Sortase"/>
    <property type="match status" value="1"/>
</dbReference>
<evidence type="ECO:0000256" key="2">
    <source>
        <dbReference type="SAM" id="Phobius"/>
    </source>
</evidence>
<dbReference type="EMBL" id="MGFR01000001">
    <property type="protein sequence ID" value="OGM10061.1"/>
    <property type="molecule type" value="Genomic_DNA"/>
</dbReference>
<dbReference type="InterPro" id="IPR023365">
    <property type="entry name" value="Sortase_dom-sf"/>
</dbReference>
<comment type="caution">
    <text evidence="3">The sequence shown here is derived from an EMBL/GenBank/DDBJ whole genome shotgun (WGS) entry which is preliminary data.</text>
</comment>
<dbReference type="STRING" id="1802479.A2Y68_01240"/>
<name>A0A1F7X507_9BACT</name>
<dbReference type="InterPro" id="IPR005754">
    <property type="entry name" value="Sortase"/>
</dbReference>
<evidence type="ECO:0008006" key="5">
    <source>
        <dbReference type="Google" id="ProtNLM"/>
    </source>
</evidence>
<organism evidence="3 4">
    <name type="scientific">Candidatus Woesebacteria bacterium RBG_13_46_13</name>
    <dbReference type="NCBI Taxonomy" id="1802479"/>
    <lineage>
        <taxon>Bacteria</taxon>
        <taxon>Candidatus Woeseibacteriota</taxon>
    </lineage>
</organism>
<gene>
    <name evidence="3" type="ORF">A2Y68_01240</name>
</gene>
<dbReference type="GO" id="GO:0016787">
    <property type="term" value="F:hydrolase activity"/>
    <property type="evidence" value="ECO:0007669"/>
    <property type="project" value="UniProtKB-KW"/>
</dbReference>
<keyword evidence="2" id="KW-1133">Transmembrane helix</keyword>
<dbReference type="CDD" id="cd00004">
    <property type="entry name" value="Sortase"/>
    <property type="match status" value="1"/>
</dbReference>
<evidence type="ECO:0000313" key="4">
    <source>
        <dbReference type="Proteomes" id="UP000176778"/>
    </source>
</evidence>